<dbReference type="AlphaFoldDB" id="G5A8K4"/>
<proteinExistence type="predicted"/>
<accession>G5A8K4</accession>
<sequence>DTKALEDIWIAEMVVQKKWEAFDDVDVRPGSLRCTYKLEPMDVNFGYLKFSSERVYLLKTLVRDNVRFSYLSLRSCLVDELDEDAFVATPKFGELMRCIFNCEGRPCEHGNTSYQSDTILREMSPLQIGSIDLNCVYSRMYAGNDNDFEAMCSAVVTNQATKNLSIHIYLDGDVSGISGGVHMWKWLAYAFFSKRARQSSAIESLALAGVDSISVANMEAFVSTLSSNHPEEDLCGCPRGRVPERDATLKERSPIYWCLTSSGEPDDDFDPLVFNAPIHSVRTFTDDGESNLVNAMVPGFGRCLVKRSDVVFERTEAALAANQGGISSLFLVSREGEGFSSGGLQLLLGSVGMSLKKLTLKGPELEIDTNMVLRSCPNLEELAHYRSRVEIRLNVCSYQASSGPIPVVDGDWDDIGGLVRRLSDTSSPLAKCARRLRLCLWDQNDREDDDDQIASGDVDKIANMLEVNHTLEYLDVVVPACSPAEFNKLRKFHRTPGSRALKLPAACKAAFLSVFPGYILNFTTKRGRTDAASCRLDEYVQTNIIAFAAAPGLRQVYVRSPRAYKEADDDTAVLI</sequence>
<keyword evidence="2" id="KW-1185">Reference proteome</keyword>
<dbReference type="RefSeq" id="XP_009536402.1">
    <property type="nucleotide sequence ID" value="XM_009538107.1"/>
</dbReference>
<dbReference type="EMBL" id="JH159161">
    <property type="protein sequence ID" value="EGZ08230.1"/>
    <property type="molecule type" value="Genomic_DNA"/>
</dbReference>
<protein>
    <submittedName>
        <fullName evidence="1">Uncharacterized protein</fullName>
    </submittedName>
</protein>
<evidence type="ECO:0000313" key="1">
    <source>
        <dbReference type="EMBL" id="EGZ08230.1"/>
    </source>
</evidence>
<reference evidence="1 2" key="1">
    <citation type="journal article" date="2006" name="Science">
        <title>Phytophthora genome sequences uncover evolutionary origins and mechanisms of pathogenesis.</title>
        <authorList>
            <person name="Tyler B.M."/>
            <person name="Tripathy S."/>
            <person name="Zhang X."/>
            <person name="Dehal P."/>
            <person name="Jiang R.H."/>
            <person name="Aerts A."/>
            <person name="Arredondo F.D."/>
            <person name="Baxter L."/>
            <person name="Bensasson D."/>
            <person name="Beynon J.L."/>
            <person name="Chapman J."/>
            <person name="Damasceno C.M."/>
            <person name="Dorrance A.E."/>
            <person name="Dou D."/>
            <person name="Dickerman A.W."/>
            <person name="Dubchak I.L."/>
            <person name="Garbelotto M."/>
            <person name="Gijzen M."/>
            <person name="Gordon S.G."/>
            <person name="Govers F."/>
            <person name="Grunwald N.J."/>
            <person name="Huang W."/>
            <person name="Ivors K.L."/>
            <person name="Jones R.W."/>
            <person name="Kamoun S."/>
            <person name="Krampis K."/>
            <person name="Lamour K.H."/>
            <person name="Lee M.K."/>
            <person name="McDonald W.H."/>
            <person name="Medina M."/>
            <person name="Meijer H.J."/>
            <person name="Nordberg E.K."/>
            <person name="Maclean D.J."/>
            <person name="Ospina-Giraldo M.D."/>
            <person name="Morris P.F."/>
            <person name="Phuntumart V."/>
            <person name="Putnam N.H."/>
            <person name="Rash S."/>
            <person name="Rose J.K."/>
            <person name="Sakihama Y."/>
            <person name="Salamov A.A."/>
            <person name="Savidor A."/>
            <person name="Scheuring C.F."/>
            <person name="Smith B.M."/>
            <person name="Sobral B.W."/>
            <person name="Terry A."/>
            <person name="Torto-Alalibo T.A."/>
            <person name="Win J."/>
            <person name="Xu Z."/>
            <person name="Zhang H."/>
            <person name="Grigoriev I.V."/>
            <person name="Rokhsar D.S."/>
            <person name="Boore J.L."/>
        </authorList>
    </citation>
    <scope>NUCLEOTIDE SEQUENCE [LARGE SCALE GENOMIC DNA]</scope>
    <source>
        <strain evidence="1 2">P6497</strain>
    </source>
</reference>
<feature type="non-terminal residue" evidence="1">
    <location>
        <position position="1"/>
    </location>
</feature>
<name>G5A8K4_PHYSP</name>
<organism evidence="1 2">
    <name type="scientific">Phytophthora sojae (strain P6497)</name>
    <name type="common">Soybean stem and root rot agent</name>
    <name type="synonym">Phytophthora megasperma f. sp. glycines</name>
    <dbReference type="NCBI Taxonomy" id="1094619"/>
    <lineage>
        <taxon>Eukaryota</taxon>
        <taxon>Sar</taxon>
        <taxon>Stramenopiles</taxon>
        <taxon>Oomycota</taxon>
        <taxon>Peronosporomycetes</taxon>
        <taxon>Peronosporales</taxon>
        <taxon>Peronosporaceae</taxon>
        <taxon>Phytophthora</taxon>
    </lineage>
</organism>
<dbReference type="InParanoid" id="G5A8K4"/>
<evidence type="ECO:0000313" key="2">
    <source>
        <dbReference type="Proteomes" id="UP000002640"/>
    </source>
</evidence>
<dbReference type="KEGG" id="psoj:PHYSODRAFT_526619"/>
<dbReference type="GeneID" id="20661029"/>
<gene>
    <name evidence="1" type="ORF">PHYSODRAFT_526619</name>
</gene>
<dbReference type="Proteomes" id="UP000002640">
    <property type="component" value="Unassembled WGS sequence"/>
</dbReference>